<evidence type="ECO:0000313" key="2">
    <source>
        <dbReference type="EMBL" id="OAF62840.1"/>
    </source>
</evidence>
<dbReference type="GeneID" id="36283720"/>
<evidence type="ECO:0000256" key="1">
    <source>
        <dbReference type="SAM" id="MobiDB-lite"/>
    </source>
</evidence>
<dbReference type="VEuPathDB" id="FungiDB:GMDG_05346"/>
<feature type="compositionally biased region" description="Basic and acidic residues" evidence="1">
    <location>
        <begin position="216"/>
        <end position="228"/>
    </location>
</feature>
<sequence>MSLDRLLHGGCSCGRNTFIIEMPPKASDTAQVIFDGNNSFRISPLAAHLRVPLAWYHSATHAFFPDETHPAIRRAYAPSSSSLRHFCGFCGSDLAMWSEAPRGEGEYISLALGSLDRGDLHDLGELGLLPQEEAEKRLSVRPEEPVATRAAPRVGEGLPWFEAMIEGSALGRMKVRRGLEEKDGRRVEWEVVEWTEGGEEAEADSSAGEVAAGGKRKLEDDHADMGRR</sequence>
<dbReference type="AlphaFoldDB" id="A0A177ALZ2"/>
<gene>
    <name evidence="2" type="ORF">VC83_00626</name>
</gene>
<dbReference type="EMBL" id="KV441386">
    <property type="protein sequence ID" value="OAF62840.1"/>
    <property type="molecule type" value="Genomic_DNA"/>
</dbReference>
<evidence type="ECO:0008006" key="3">
    <source>
        <dbReference type="Google" id="ProtNLM"/>
    </source>
</evidence>
<accession>A0A177ALZ2</accession>
<organism evidence="2">
    <name type="scientific">Pseudogymnoascus destructans</name>
    <dbReference type="NCBI Taxonomy" id="655981"/>
    <lineage>
        <taxon>Eukaryota</taxon>
        <taxon>Fungi</taxon>
        <taxon>Dikarya</taxon>
        <taxon>Ascomycota</taxon>
        <taxon>Pezizomycotina</taxon>
        <taxon>Leotiomycetes</taxon>
        <taxon>Thelebolales</taxon>
        <taxon>Thelebolaceae</taxon>
        <taxon>Pseudogymnoascus</taxon>
    </lineage>
</organism>
<dbReference type="Gene3D" id="2.170.150.70">
    <property type="match status" value="1"/>
</dbReference>
<feature type="compositionally biased region" description="Low complexity" evidence="1">
    <location>
        <begin position="204"/>
        <end position="213"/>
    </location>
</feature>
<dbReference type="OrthoDB" id="3907216at2759"/>
<dbReference type="SUPFAM" id="SSF51316">
    <property type="entry name" value="Mss4-like"/>
    <property type="match status" value="1"/>
</dbReference>
<name>A0A177ALZ2_9PEZI</name>
<feature type="region of interest" description="Disordered" evidence="1">
    <location>
        <begin position="196"/>
        <end position="228"/>
    </location>
</feature>
<reference evidence="2" key="1">
    <citation type="submission" date="2016-03" db="EMBL/GenBank/DDBJ databases">
        <title>Updated assembly of Pseudogymnoascus destructans, the fungus causing white-nose syndrome of bats.</title>
        <authorList>
            <person name="Palmer J.M."/>
            <person name="Drees K.P."/>
            <person name="Foster J.T."/>
            <person name="Lindner D.L."/>
        </authorList>
    </citation>
    <scope>NUCLEOTIDE SEQUENCE [LARGE SCALE GENOMIC DNA]</scope>
    <source>
        <strain evidence="2">20631-21</strain>
    </source>
</reference>
<dbReference type="Proteomes" id="UP000077154">
    <property type="component" value="Unassembled WGS sequence"/>
</dbReference>
<dbReference type="InterPro" id="IPR011057">
    <property type="entry name" value="Mss4-like_sf"/>
</dbReference>
<dbReference type="RefSeq" id="XP_024328111.1">
    <property type="nucleotide sequence ID" value="XM_024464314.1"/>
</dbReference>
<dbReference type="eggNOG" id="ENOG502SPQT">
    <property type="taxonomic scope" value="Eukaryota"/>
</dbReference>
<protein>
    <recommendedName>
        <fullName evidence="3">CENP-V/GFA domain-containing protein</fullName>
    </recommendedName>
</protein>
<proteinExistence type="predicted"/>